<dbReference type="AlphaFoldDB" id="A0A8X7QF85"/>
<name>A0A8X7QF85_BRACI</name>
<dbReference type="EMBL" id="JAAMPC010000013">
    <property type="protein sequence ID" value="KAG2268423.1"/>
    <property type="molecule type" value="Genomic_DNA"/>
</dbReference>
<dbReference type="Proteomes" id="UP000886595">
    <property type="component" value="Unassembled WGS sequence"/>
</dbReference>
<keyword evidence="3" id="KW-1185">Reference proteome</keyword>
<organism evidence="2 3">
    <name type="scientific">Brassica carinata</name>
    <name type="common">Ethiopian mustard</name>
    <name type="synonym">Abyssinian cabbage</name>
    <dbReference type="NCBI Taxonomy" id="52824"/>
    <lineage>
        <taxon>Eukaryota</taxon>
        <taxon>Viridiplantae</taxon>
        <taxon>Streptophyta</taxon>
        <taxon>Embryophyta</taxon>
        <taxon>Tracheophyta</taxon>
        <taxon>Spermatophyta</taxon>
        <taxon>Magnoliopsida</taxon>
        <taxon>eudicotyledons</taxon>
        <taxon>Gunneridae</taxon>
        <taxon>Pentapetalae</taxon>
        <taxon>rosids</taxon>
        <taxon>malvids</taxon>
        <taxon>Brassicales</taxon>
        <taxon>Brassicaceae</taxon>
        <taxon>Brassiceae</taxon>
        <taxon>Brassica</taxon>
    </lineage>
</organism>
<evidence type="ECO:0000313" key="2">
    <source>
        <dbReference type="EMBL" id="KAG2268423.1"/>
    </source>
</evidence>
<feature type="region of interest" description="Disordered" evidence="1">
    <location>
        <begin position="172"/>
        <end position="192"/>
    </location>
</feature>
<protein>
    <submittedName>
        <fullName evidence="2">Uncharacterized protein</fullName>
    </submittedName>
</protein>
<accession>A0A8X7QF85</accession>
<sequence length="239" mass="27609">MAMKQASKSPKQWWFQLSISSTTPIHHPMKTSATLKSLTDLRTNPWKTNRPSRKSPLQQCRSRFYSRVYYVFERAKLIGYDKAKELDERGKALFLKDLEACKEMCELIASAITAMKSTRYCGRRCNAGVPFKGHVLIRCKMIHTSMAYQIQNVNHQHNQLQSLSHLFKNKATKETENHRKAGDWQRAHGQARSSANGIRAVATSIEIRIRKNKRILRKITRFTTYQTKHKCCPAGDIVK</sequence>
<reference evidence="2 3" key="1">
    <citation type="submission" date="2020-02" db="EMBL/GenBank/DDBJ databases">
        <authorList>
            <person name="Ma Q."/>
            <person name="Huang Y."/>
            <person name="Song X."/>
            <person name="Pei D."/>
        </authorList>
    </citation>
    <scope>NUCLEOTIDE SEQUENCE [LARGE SCALE GENOMIC DNA]</scope>
    <source>
        <strain evidence="2">Sxm20200214</strain>
        <tissue evidence="2">Leaf</tissue>
    </source>
</reference>
<proteinExistence type="predicted"/>
<comment type="caution">
    <text evidence="2">The sequence shown here is derived from an EMBL/GenBank/DDBJ whole genome shotgun (WGS) entry which is preliminary data.</text>
</comment>
<evidence type="ECO:0000256" key="1">
    <source>
        <dbReference type="SAM" id="MobiDB-lite"/>
    </source>
</evidence>
<evidence type="ECO:0000313" key="3">
    <source>
        <dbReference type="Proteomes" id="UP000886595"/>
    </source>
</evidence>
<feature type="compositionally biased region" description="Basic and acidic residues" evidence="1">
    <location>
        <begin position="172"/>
        <end position="186"/>
    </location>
</feature>
<gene>
    <name evidence="2" type="ORF">Bca52824_062978</name>
</gene>